<dbReference type="GO" id="GO:0003723">
    <property type="term" value="F:RNA binding"/>
    <property type="evidence" value="ECO:0007669"/>
    <property type="project" value="InterPro"/>
</dbReference>
<dbReference type="PANTHER" id="PTHR39209">
    <property type="match status" value="1"/>
</dbReference>
<dbReference type="GO" id="GO:0004826">
    <property type="term" value="F:phenylalanine-tRNA ligase activity"/>
    <property type="evidence" value="ECO:0007669"/>
    <property type="project" value="InterPro"/>
</dbReference>
<evidence type="ECO:0000313" key="2">
    <source>
        <dbReference type="EMBL" id="RJO60246.1"/>
    </source>
</evidence>
<proteinExistence type="predicted"/>
<dbReference type="SMART" id="SM00873">
    <property type="entry name" value="B3_4"/>
    <property type="match status" value="1"/>
</dbReference>
<accession>A0A419DAU0</accession>
<organism evidence="2 3">
    <name type="scientific">candidate division WS5 bacterium</name>
    <dbReference type="NCBI Taxonomy" id="2093353"/>
    <lineage>
        <taxon>Bacteria</taxon>
        <taxon>candidate division WS5</taxon>
    </lineage>
</organism>
<dbReference type="AlphaFoldDB" id="A0A419DAU0"/>
<gene>
    <name evidence="2" type="ORF">C4544_05750</name>
</gene>
<comment type="caution">
    <text evidence="2">The sequence shown here is derived from an EMBL/GenBank/DDBJ whole genome shotgun (WGS) entry which is preliminary data.</text>
</comment>
<reference evidence="2 3" key="1">
    <citation type="journal article" date="2017" name="ISME J.">
        <title>Energy and carbon metabolisms in a deep terrestrial subsurface fluid microbial community.</title>
        <authorList>
            <person name="Momper L."/>
            <person name="Jungbluth S.P."/>
            <person name="Lee M.D."/>
            <person name="Amend J.P."/>
        </authorList>
    </citation>
    <scope>NUCLEOTIDE SEQUENCE [LARGE SCALE GENOMIC DNA]</scope>
    <source>
        <strain evidence="2">SURF_29</strain>
    </source>
</reference>
<dbReference type="PANTHER" id="PTHR39209:SF2">
    <property type="entry name" value="CYTOPLASMIC PROTEIN"/>
    <property type="match status" value="1"/>
</dbReference>
<dbReference type="EMBL" id="QZJW01000050">
    <property type="protein sequence ID" value="RJO60246.1"/>
    <property type="molecule type" value="Genomic_DNA"/>
</dbReference>
<dbReference type="Proteomes" id="UP000285655">
    <property type="component" value="Unassembled WGS sequence"/>
</dbReference>
<evidence type="ECO:0000313" key="3">
    <source>
        <dbReference type="Proteomes" id="UP000285655"/>
    </source>
</evidence>
<dbReference type="InterPro" id="IPR005146">
    <property type="entry name" value="B3/B4_tRNA-bd"/>
</dbReference>
<protein>
    <recommendedName>
        <fullName evidence="1">B3/B4 tRNA-binding domain-containing protein</fullName>
    </recommendedName>
</protein>
<sequence>MALRGHFFYGRIVIMKLKISREIFEKFPDVTIGVIVAEGVNNSKIQPEIIKMVYGIQEEVKSDFEGISIFENPTIGAWRRVYKDFGAQKYRSSIEALVKRSTKGDLLGSINNLVDLYNYTSLKYILPLGGEDLDKVEGDIVLCLADGTERFVPIFSDVVEHPKEGEVIYRDDQDVMCRRWNWREADKTKLTKDTTNAVFVTEGVLAEERERVELATKELAILIEKYCGGKAKNFFLDKDNQEANF</sequence>
<dbReference type="SUPFAM" id="SSF56037">
    <property type="entry name" value="PheT/TilS domain"/>
    <property type="match status" value="1"/>
</dbReference>
<feature type="domain" description="B3/B4 tRNA-binding" evidence="1">
    <location>
        <begin position="76"/>
        <end position="228"/>
    </location>
</feature>
<evidence type="ECO:0000259" key="1">
    <source>
        <dbReference type="SMART" id="SM00873"/>
    </source>
</evidence>
<name>A0A419DAU0_9BACT</name>
<dbReference type="InterPro" id="IPR020825">
    <property type="entry name" value="Phe-tRNA_synthase-like_B3/B4"/>
</dbReference>
<dbReference type="Pfam" id="PF03483">
    <property type="entry name" value="B3_4"/>
    <property type="match status" value="1"/>
</dbReference>
<dbReference type="Gene3D" id="3.50.40.10">
    <property type="entry name" value="Phenylalanyl-trna Synthetase, Chain B, domain 3"/>
    <property type="match status" value="1"/>
</dbReference>